<dbReference type="GO" id="GO:0005829">
    <property type="term" value="C:cytosol"/>
    <property type="evidence" value="ECO:0007669"/>
    <property type="project" value="TreeGrafter"/>
</dbReference>
<dbReference type="PROSITE" id="PS50294">
    <property type="entry name" value="WD_REPEATS_REGION"/>
    <property type="match status" value="1"/>
</dbReference>
<reference evidence="9" key="1">
    <citation type="journal article" date="2019" name="Nat. Commun.">
        <title>Expansion of phycobilisome linker gene families in mesophilic red algae.</title>
        <authorList>
            <person name="Lee J."/>
            <person name="Kim D."/>
            <person name="Bhattacharya D."/>
            <person name="Yoon H.S."/>
        </authorList>
    </citation>
    <scope>NUCLEOTIDE SEQUENCE [LARGE SCALE GENOMIC DNA]</scope>
    <source>
        <strain evidence="9">CCMP 1328</strain>
    </source>
</reference>
<dbReference type="OrthoDB" id="339900at2759"/>
<evidence type="ECO:0000256" key="1">
    <source>
        <dbReference type="ARBA" id="ARBA00004123"/>
    </source>
</evidence>
<keyword evidence="3" id="KW-0819">tRNA processing</keyword>
<gene>
    <name evidence="8" type="ORF">FVE85_3920</name>
</gene>
<dbReference type="InterPro" id="IPR001680">
    <property type="entry name" value="WD40_rpt"/>
</dbReference>
<evidence type="ECO:0000256" key="3">
    <source>
        <dbReference type="ARBA" id="ARBA00022694"/>
    </source>
</evidence>
<comment type="caution">
    <text evidence="8">The sequence shown here is derived from an EMBL/GenBank/DDBJ whole genome shotgun (WGS) entry which is preliminary data.</text>
</comment>
<evidence type="ECO:0000256" key="2">
    <source>
        <dbReference type="ARBA" id="ARBA00022574"/>
    </source>
</evidence>
<dbReference type="SMART" id="SM00320">
    <property type="entry name" value="WD40"/>
    <property type="match status" value="1"/>
</dbReference>
<keyword evidence="2 6" id="KW-0853">WD repeat</keyword>
<organism evidence="8 9">
    <name type="scientific">Porphyridium purpureum</name>
    <name type="common">Red alga</name>
    <name type="synonym">Porphyridium cruentum</name>
    <dbReference type="NCBI Taxonomy" id="35688"/>
    <lineage>
        <taxon>Eukaryota</taxon>
        <taxon>Rhodophyta</taxon>
        <taxon>Bangiophyceae</taxon>
        <taxon>Porphyridiales</taxon>
        <taxon>Porphyridiaceae</taxon>
        <taxon>Porphyridium</taxon>
    </lineage>
</organism>
<feature type="compositionally biased region" description="Basic residues" evidence="7">
    <location>
        <begin position="455"/>
        <end position="466"/>
    </location>
</feature>
<evidence type="ECO:0000256" key="4">
    <source>
        <dbReference type="ARBA" id="ARBA00022737"/>
    </source>
</evidence>
<dbReference type="InterPro" id="IPR036322">
    <property type="entry name" value="WD40_repeat_dom_sf"/>
</dbReference>
<comment type="subcellular location">
    <subcellularLocation>
        <location evidence="1">Nucleus</location>
    </subcellularLocation>
</comment>
<dbReference type="EMBL" id="VRMN01000005">
    <property type="protein sequence ID" value="KAA8493945.1"/>
    <property type="molecule type" value="Genomic_DNA"/>
</dbReference>
<dbReference type="GO" id="GO:0008168">
    <property type="term" value="F:methyltransferase activity"/>
    <property type="evidence" value="ECO:0007669"/>
    <property type="project" value="UniProtKB-KW"/>
</dbReference>
<evidence type="ECO:0000256" key="5">
    <source>
        <dbReference type="ARBA" id="ARBA00023242"/>
    </source>
</evidence>
<evidence type="ECO:0000256" key="6">
    <source>
        <dbReference type="PROSITE-ProRule" id="PRU00221"/>
    </source>
</evidence>
<dbReference type="Proteomes" id="UP000324585">
    <property type="component" value="Unassembled WGS sequence"/>
</dbReference>
<dbReference type="AlphaFoldDB" id="A0A5J4YRP3"/>
<keyword evidence="5" id="KW-0539">Nucleus</keyword>
<keyword evidence="8" id="KW-0489">Methyltransferase</keyword>
<name>A0A5J4YRP3_PORPP</name>
<keyword evidence="9" id="KW-1185">Reference proteome</keyword>
<keyword evidence="8" id="KW-0808">Transferase</keyword>
<accession>A0A5J4YRP3</accession>
<dbReference type="GO" id="GO:0036265">
    <property type="term" value="P:RNA (guanine-N7)-methylation"/>
    <property type="evidence" value="ECO:0007669"/>
    <property type="project" value="InterPro"/>
</dbReference>
<dbReference type="Gene3D" id="2.130.10.10">
    <property type="entry name" value="YVTN repeat-like/Quinoprotein amine dehydrogenase"/>
    <property type="match status" value="1"/>
</dbReference>
<dbReference type="SUPFAM" id="SSF50978">
    <property type="entry name" value="WD40 repeat-like"/>
    <property type="match status" value="1"/>
</dbReference>
<dbReference type="GO" id="GO:0005634">
    <property type="term" value="C:nucleus"/>
    <property type="evidence" value="ECO:0007669"/>
    <property type="project" value="UniProtKB-SubCell"/>
</dbReference>
<sequence>MALLLAASAAPAPDDTGDLVVFTYANDGGTWACLTGSAPATLTSDIEPSQRVVELVSSDGTRIDGVCAAVHRSGPSADNSPDTSSAWIAYASRAKEVVLVNVKILASEAAHASKAISVKQVWAVECPKRPSCILFSPDGLRVIWSDFFGDIYWNPVESEPKVHGTNGKDEAPVRFSFRDDQDGAFAKAGLKRGLIGGHFAAVFGIDAVAVPGRTSGDPGSSALFASCDRERVVRIARLPDIHIIESFCLGHTDLVLTARFVSDQVLATAGADGTVRLWRALSGELLDTWSPQITSAEQDDTIISNLQYLPEYDILVAMSFNRAHLFFFESVSRECVLSNASTYALGHDSSACFPQSMAVCGMSHLFVSFDSLPSIKKLSVVREASGWKIDAHPFLDIPEPAKLAALATPKTAATAGSPASDLKTEGSDKEAVAFWPREFLHMMRKKEGDPEWKGKKARPKANKSVG</sequence>
<dbReference type="InterPro" id="IPR015943">
    <property type="entry name" value="WD40/YVTN_repeat-like_dom_sf"/>
</dbReference>
<evidence type="ECO:0000256" key="7">
    <source>
        <dbReference type="SAM" id="MobiDB-lite"/>
    </source>
</evidence>
<dbReference type="GO" id="GO:0043527">
    <property type="term" value="C:tRNA methyltransferase complex"/>
    <property type="evidence" value="ECO:0007669"/>
    <property type="project" value="TreeGrafter"/>
</dbReference>
<feature type="repeat" description="WD" evidence="6">
    <location>
        <begin position="248"/>
        <end position="288"/>
    </location>
</feature>
<dbReference type="PANTHER" id="PTHR16288:SF0">
    <property type="entry name" value="TRNA (GUANINE-N(7)-)-METHYLTRANSFERASE NON-CATALYTIC SUBUNIT WDR4"/>
    <property type="match status" value="1"/>
</dbReference>
<keyword evidence="4" id="KW-0677">Repeat</keyword>
<dbReference type="PANTHER" id="PTHR16288">
    <property type="entry name" value="WD40 REPEAT PROTEIN 4"/>
    <property type="match status" value="1"/>
</dbReference>
<feature type="region of interest" description="Disordered" evidence="7">
    <location>
        <begin position="445"/>
        <end position="466"/>
    </location>
</feature>
<proteinExistence type="predicted"/>
<dbReference type="GO" id="GO:0006400">
    <property type="term" value="P:tRNA modification"/>
    <property type="evidence" value="ECO:0007669"/>
    <property type="project" value="TreeGrafter"/>
</dbReference>
<feature type="compositionally biased region" description="Basic and acidic residues" evidence="7">
    <location>
        <begin position="445"/>
        <end position="454"/>
    </location>
</feature>
<evidence type="ECO:0000313" key="8">
    <source>
        <dbReference type="EMBL" id="KAA8493945.1"/>
    </source>
</evidence>
<dbReference type="PROSITE" id="PS50082">
    <property type="entry name" value="WD_REPEATS_2"/>
    <property type="match status" value="1"/>
</dbReference>
<evidence type="ECO:0000313" key="9">
    <source>
        <dbReference type="Proteomes" id="UP000324585"/>
    </source>
</evidence>
<dbReference type="InterPro" id="IPR028884">
    <property type="entry name" value="Trm82"/>
</dbReference>
<protein>
    <submittedName>
        <fullName evidence="8">tRNA (Guanine-N(7)-)-methyltransferase non-catalytic subunit TRM82</fullName>
    </submittedName>
</protein>